<name>A0A6A3XJQ7_9STRA</name>
<dbReference type="SUPFAM" id="SSF51197">
    <property type="entry name" value="Clavaminate synthase-like"/>
    <property type="match status" value="1"/>
</dbReference>
<dbReference type="EMBL" id="QXGD01001758">
    <property type="protein sequence ID" value="KAE9199644.1"/>
    <property type="molecule type" value="Genomic_DNA"/>
</dbReference>
<reference evidence="1 2" key="1">
    <citation type="submission" date="2018-08" db="EMBL/GenBank/DDBJ databases">
        <title>Genomic investigation of the strawberry pathogen Phytophthora fragariae indicates pathogenicity is determined by transcriptional variation in three key races.</title>
        <authorList>
            <person name="Adams T.M."/>
            <person name="Armitage A.D."/>
            <person name="Sobczyk M.K."/>
            <person name="Bates H.J."/>
            <person name="Dunwell J.M."/>
            <person name="Nellist C.F."/>
            <person name="Harrison R.J."/>
        </authorList>
    </citation>
    <scope>NUCLEOTIDE SEQUENCE [LARGE SCALE GENOMIC DNA]</scope>
    <source>
        <strain evidence="1 2">BC-1</strain>
    </source>
</reference>
<dbReference type="Proteomes" id="UP000440367">
    <property type="component" value="Unassembled WGS sequence"/>
</dbReference>
<evidence type="ECO:0000313" key="2">
    <source>
        <dbReference type="Proteomes" id="UP000440367"/>
    </source>
</evidence>
<organism evidence="1 2">
    <name type="scientific">Phytophthora fragariae</name>
    <dbReference type="NCBI Taxonomy" id="53985"/>
    <lineage>
        <taxon>Eukaryota</taxon>
        <taxon>Sar</taxon>
        <taxon>Stramenopiles</taxon>
        <taxon>Oomycota</taxon>
        <taxon>Peronosporomycetes</taxon>
        <taxon>Peronosporales</taxon>
        <taxon>Peronosporaceae</taxon>
        <taxon>Phytophthora</taxon>
    </lineage>
</organism>
<comment type="caution">
    <text evidence="1">The sequence shown here is derived from an EMBL/GenBank/DDBJ whole genome shotgun (WGS) entry which is preliminary data.</text>
</comment>
<gene>
    <name evidence="1" type="ORF">PF002_g22090</name>
</gene>
<proteinExistence type="predicted"/>
<sequence length="238" mass="26535">MSTPASCMKTALLSSLWNDGYKVVQGILSEDEVAIALRAVADLADTKWFRDTSDPKRRQAPWIWPCSTPQHLHRDFSVGETTSAIITQEWVQASVLVALTPGVSLITVPGAFHGAALRSSAHLVELSPGGLLLHRGDLPHADPCVRKVDVRLQGTLLVDDVVHESAVERVAWSFFRCNFCFKRCDSKRALANHERYCDSNPDKESIAKKHKANNDKGAFCEKYKHHFSNKNTFNVHKC</sequence>
<dbReference type="AlphaFoldDB" id="A0A6A3XJQ7"/>
<evidence type="ECO:0000313" key="1">
    <source>
        <dbReference type="EMBL" id="KAE9199644.1"/>
    </source>
</evidence>
<accession>A0A6A3XJQ7</accession>
<protein>
    <submittedName>
        <fullName evidence="1">Uncharacterized protein</fullName>
    </submittedName>
</protein>